<feature type="compositionally biased region" description="Basic and acidic residues" evidence="1">
    <location>
        <begin position="252"/>
        <end position="276"/>
    </location>
</feature>
<accession>A0AA88AQU3</accession>
<feature type="compositionally biased region" description="Basic residues" evidence="1">
    <location>
        <begin position="288"/>
        <end position="301"/>
    </location>
</feature>
<sequence>MGDALWFEVGEDLGKFSINELCLITDMKYVESTYLALAVDNRLMSRYFSTLRAMSREHLEIDPKYFALTDNLKEFNAFPWACYHGRQPELLIRTTPSCDETRNLRSLQDCLYNLNDNVEGNPTTAYHVSYRHKRNFQNDDSDAMMTFDLALKMMASLTLTSVSLRIKEDKDEEENEEKEVEEDEDDKGENDDEKDKEYEEEGEEGEVKENNEKKYENGKGKEEEKKVETTKEKKEEKNDEEAKGEEEERNDEEATMKQDKDKRKNEEAVKEQEKNINDQVVTQIPKQKMSKLSRLRKKRSRPVIESGSAAHALTKMVKVYVLLRGLSDKPPKENLE</sequence>
<feature type="compositionally biased region" description="Acidic residues" evidence="1">
    <location>
        <begin position="170"/>
        <end position="204"/>
    </location>
</feature>
<proteinExistence type="predicted"/>
<keyword evidence="3" id="KW-1185">Reference proteome</keyword>
<protein>
    <submittedName>
        <fullName evidence="2">Uncharacterized protein</fullName>
    </submittedName>
</protein>
<dbReference type="EMBL" id="BTGU01000028">
    <property type="protein sequence ID" value="GMN48301.1"/>
    <property type="molecule type" value="Genomic_DNA"/>
</dbReference>
<feature type="compositionally biased region" description="Acidic residues" evidence="1">
    <location>
        <begin position="242"/>
        <end position="251"/>
    </location>
</feature>
<evidence type="ECO:0000256" key="1">
    <source>
        <dbReference type="SAM" id="MobiDB-lite"/>
    </source>
</evidence>
<evidence type="ECO:0000313" key="3">
    <source>
        <dbReference type="Proteomes" id="UP001187192"/>
    </source>
</evidence>
<comment type="caution">
    <text evidence="2">The sequence shown here is derived from an EMBL/GenBank/DDBJ whole genome shotgun (WGS) entry which is preliminary data.</text>
</comment>
<dbReference type="Proteomes" id="UP001187192">
    <property type="component" value="Unassembled WGS sequence"/>
</dbReference>
<dbReference type="AlphaFoldDB" id="A0AA88AQU3"/>
<evidence type="ECO:0000313" key="2">
    <source>
        <dbReference type="EMBL" id="GMN48301.1"/>
    </source>
</evidence>
<organism evidence="2 3">
    <name type="scientific">Ficus carica</name>
    <name type="common">Common fig</name>
    <dbReference type="NCBI Taxonomy" id="3494"/>
    <lineage>
        <taxon>Eukaryota</taxon>
        <taxon>Viridiplantae</taxon>
        <taxon>Streptophyta</taxon>
        <taxon>Embryophyta</taxon>
        <taxon>Tracheophyta</taxon>
        <taxon>Spermatophyta</taxon>
        <taxon>Magnoliopsida</taxon>
        <taxon>eudicotyledons</taxon>
        <taxon>Gunneridae</taxon>
        <taxon>Pentapetalae</taxon>
        <taxon>rosids</taxon>
        <taxon>fabids</taxon>
        <taxon>Rosales</taxon>
        <taxon>Moraceae</taxon>
        <taxon>Ficeae</taxon>
        <taxon>Ficus</taxon>
    </lineage>
</organism>
<feature type="region of interest" description="Disordered" evidence="1">
    <location>
        <begin position="168"/>
        <end position="306"/>
    </location>
</feature>
<feature type="compositionally biased region" description="Basic and acidic residues" evidence="1">
    <location>
        <begin position="205"/>
        <end position="241"/>
    </location>
</feature>
<name>A0AA88AQU3_FICCA</name>
<reference evidence="2" key="1">
    <citation type="submission" date="2023-07" db="EMBL/GenBank/DDBJ databases">
        <title>draft genome sequence of fig (Ficus carica).</title>
        <authorList>
            <person name="Takahashi T."/>
            <person name="Nishimura K."/>
        </authorList>
    </citation>
    <scope>NUCLEOTIDE SEQUENCE</scope>
</reference>
<gene>
    <name evidence="2" type="ORF">TIFTF001_017488</name>
</gene>